<dbReference type="AlphaFoldDB" id="A0A931AXW9"/>
<comment type="similarity">
    <text evidence="4">Belongs to the MetA family.</text>
</comment>
<evidence type="ECO:0000313" key="6">
    <source>
        <dbReference type="Proteomes" id="UP000621436"/>
    </source>
</evidence>
<keyword evidence="1 4" id="KW-0028">Amino-acid biosynthesis</keyword>
<keyword evidence="2 4" id="KW-0808">Transferase</keyword>
<keyword evidence="4" id="KW-0486">Methionine biosynthesis</keyword>
<feature type="site" description="Important for acyl-CoA specificity" evidence="4">
    <location>
        <position position="77"/>
    </location>
</feature>
<dbReference type="InterPro" id="IPR029062">
    <property type="entry name" value="Class_I_gatase-like"/>
</dbReference>
<dbReference type="EMBL" id="JADPIE010000003">
    <property type="protein sequence ID" value="MBF8436838.1"/>
    <property type="molecule type" value="Genomic_DNA"/>
</dbReference>
<dbReference type="RefSeq" id="WP_270453755.1">
    <property type="nucleotide sequence ID" value="NZ_JADPIE010000003.1"/>
</dbReference>
<dbReference type="PANTHER" id="PTHR20919:SF0">
    <property type="entry name" value="HOMOSERINE O-SUCCINYLTRANSFERASE"/>
    <property type="match status" value="1"/>
</dbReference>
<comment type="catalytic activity">
    <reaction evidence="4">
        <text>L-homoserine + acetyl-CoA = O-acetyl-L-homoserine + CoA</text>
        <dbReference type="Rhea" id="RHEA:13701"/>
        <dbReference type="ChEBI" id="CHEBI:57287"/>
        <dbReference type="ChEBI" id="CHEBI:57288"/>
        <dbReference type="ChEBI" id="CHEBI:57476"/>
        <dbReference type="ChEBI" id="CHEBI:57716"/>
        <dbReference type="EC" id="2.3.1.31"/>
    </reaction>
</comment>
<gene>
    <name evidence="4" type="primary">metAA</name>
    <name evidence="5" type="ORF">I0Q91_07110</name>
</gene>
<organism evidence="5 6">
    <name type="scientific">Halonatronomonas betaini</name>
    <dbReference type="NCBI Taxonomy" id="2778430"/>
    <lineage>
        <taxon>Bacteria</taxon>
        <taxon>Bacillati</taxon>
        <taxon>Bacillota</taxon>
        <taxon>Clostridia</taxon>
        <taxon>Halanaerobiales</taxon>
        <taxon>Halarsenatibacteraceae</taxon>
        <taxon>Halonatronomonas</taxon>
    </lineage>
</organism>
<comment type="subcellular location">
    <subcellularLocation>
        <location evidence="4">Cytoplasm</location>
    </subcellularLocation>
</comment>
<dbReference type="EC" id="2.3.1.31" evidence="4"/>
<sequence>MKRVAVLNLMPTKIKTENQFKEIFARIERDVKLSFIRLESYISKNSSRSYLENNYIATSRLNDHNFDRLIITGAPLEDKEFSEIKYWNELQQVFDYADKNIDSTLYICWSVIAALNYKYGIEKELVPDKIFGLYGQEVLKENRLFPDQIKEFKIPHSRYFKIGENELKVAGLEILSAGERVGPSVFTSKDLKDIYITGHFEYDRDTLVKEYQRDLDKGLDISRPANYFHSRDGLTPAENWDKIRKQFYQNWLSVI</sequence>
<keyword evidence="6" id="KW-1185">Reference proteome</keyword>
<comment type="pathway">
    <text evidence="4">Amino-acid biosynthesis; L-methionine biosynthesis via de novo pathway; O-acetyl-L-homoserine from L-homoserine: step 1/1.</text>
</comment>
<feature type="active site" description="Proton acceptor" evidence="4">
    <location>
        <position position="199"/>
    </location>
</feature>
<keyword evidence="3 4" id="KW-0012">Acyltransferase</keyword>
<dbReference type="SUPFAM" id="SSF52317">
    <property type="entry name" value="Class I glutamine amidotransferase-like"/>
    <property type="match status" value="1"/>
</dbReference>
<protein>
    <recommendedName>
        <fullName evidence="4">Homoserine O-acetyltransferase</fullName>
        <shortName evidence="4">HAT</shortName>
        <ecNumber evidence="4">2.3.1.31</ecNumber>
    </recommendedName>
    <alternativeName>
        <fullName evidence="4">Homoserine transacetylase</fullName>
        <shortName evidence="4">HTA</shortName>
    </alternativeName>
</protein>
<feature type="binding site" evidence="4">
    <location>
        <position position="129"/>
    </location>
    <ligand>
        <name>substrate</name>
    </ligand>
</feature>
<evidence type="ECO:0000256" key="3">
    <source>
        <dbReference type="ARBA" id="ARBA00023315"/>
    </source>
</evidence>
<comment type="function">
    <text evidence="4">Transfers an acetyl group from acetyl-CoA to L-homoserine, forming acetyl-L-homoserine.</text>
</comment>
<proteinExistence type="inferred from homology"/>
<reference evidence="5" key="1">
    <citation type="submission" date="2020-11" db="EMBL/GenBank/DDBJ databases">
        <title>Halonatronomonas betainensis gen. nov., sp. nov. a novel haloalkaliphilic representative of the family Halanaerobiacae capable of betaine degradation.</title>
        <authorList>
            <person name="Boltyanskaya Y."/>
            <person name="Kevbrin V."/>
            <person name="Detkova E."/>
            <person name="Grouzdev D.S."/>
            <person name="Koziaeva V."/>
            <person name="Zhilina T."/>
        </authorList>
    </citation>
    <scope>NUCLEOTIDE SEQUENCE</scope>
    <source>
        <strain evidence="5">Z-7014</strain>
    </source>
</reference>
<evidence type="ECO:0000256" key="2">
    <source>
        <dbReference type="ARBA" id="ARBA00022679"/>
    </source>
</evidence>
<dbReference type="GO" id="GO:0009086">
    <property type="term" value="P:methionine biosynthetic process"/>
    <property type="evidence" value="ECO:0007669"/>
    <property type="project" value="UniProtKB-UniRule"/>
</dbReference>
<dbReference type="GO" id="GO:0008899">
    <property type="term" value="F:homoserine O-succinyltransferase activity"/>
    <property type="evidence" value="ECO:0007669"/>
    <property type="project" value="UniProtKB-UniRule"/>
</dbReference>
<dbReference type="GO" id="GO:0004414">
    <property type="term" value="F:homoserine O-acetyltransferase activity"/>
    <property type="evidence" value="ECO:0007669"/>
    <property type="project" value="UniProtKB-EC"/>
</dbReference>
<evidence type="ECO:0000313" key="5">
    <source>
        <dbReference type="EMBL" id="MBF8436838.1"/>
    </source>
</evidence>
<feature type="active site" description="Acyl-thioester intermediate" evidence="4">
    <location>
        <position position="108"/>
    </location>
</feature>
<evidence type="ECO:0000256" key="1">
    <source>
        <dbReference type="ARBA" id="ARBA00022605"/>
    </source>
</evidence>
<feature type="binding site" evidence="4">
    <location>
        <position position="213"/>
    </location>
    <ligand>
        <name>substrate</name>
    </ligand>
</feature>
<dbReference type="Proteomes" id="UP000621436">
    <property type="component" value="Unassembled WGS sequence"/>
</dbReference>
<dbReference type="InterPro" id="IPR033752">
    <property type="entry name" value="MetA_family"/>
</dbReference>
<comment type="caution">
    <text evidence="5">The sequence shown here is derived from an EMBL/GenBank/DDBJ whole genome shotgun (WGS) entry which is preliminary data.</text>
</comment>
<keyword evidence="4" id="KW-0963">Cytoplasm</keyword>
<dbReference type="Pfam" id="PF04204">
    <property type="entry name" value="HTS"/>
    <property type="match status" value="1"/>
</dbReference>
<dbReference type="HAMAP" id="MF_00295">
    <property type="entry name" value="MetA_acyltransf"/>
    <property type="match status" value="1"/>
</dbReference>
<feature type="binding site" evidence="4">
    <location>
        <position position="157"/>
    </location>
    <ligand>
        <name>substrate</name>
    </ligand>
</feature>
<feature type="active site" evidence="4">
    <location>
        <position position="201"/>
    </location>
</feature>
<dbReference type="GO" id="GO:0005737">
    <property type="term" value="C:cytoplasm"/>
    <property type="evidence" value="ECO:0007669"/>
    <property type="project" value="UniProtKB-SubCell"/>
</dbReference>
<dbReference type="Gene3D" id="3.40.50.880">
    <property type="match status" value="1"/>
</dbReference>
<comment type="caution">
    <text evidence="4">Lacks conserved residue(s) required for the propagation of feature annotation.</text>
</comment>
<dbReference type="PANTHER" id="PTHR20919">
    <property type="entry name" value="HOMOSERINE O-SUCCINYLTRANSFERASE"/>
    <property type="match status" value="1"/>
</dbReference>
<feature type="site" description="Important for substrate specificity" evidence="4">
    <location>
        <position position="157"/>
    </location>
</feature>
<name>A0A931AXW9_9FIRM</name>
<accession>A0A931AXW9</accession>
<evidence type="ECO:0000256" key="4">
    <source>
        <dbReference type="HAMAP-Rule" id="MF_00295"/>
    </source>
</evidence>